<name>A0A2K3N4V0_TRIPR</name>
<dbReference type="STRING" id="57577.A0A2K3N4V0"/>
<dbReference type="Proteomes" id="UP000236291">
    <property type="component" value="Unassembled WGS sequence"/>
</dbReference>
<organism evidence="1 2">
    <name type="scientific">Trifolium pratense</name>
    <name type="common">Red clover</name>
    <dbReference type="NCBI Taxonomy" id="57577"/>
    <lineage>
        <taxon>Eukaryota</taxon>
        <taxon>Viridiplantae</taxon>
        <taxon>Streptophyta</taxon>
        <taxon>Embryophyta</taxon>
        <taxon>Tracheophyta</taxon>
        <taxon>Spermatophyta</taxon>
        <taxon>Magnoliopsida</taxon>
        <taxon>eudicotyledons</taxon>
        <taxon>Gunneridae</taxon>
        <taxon>Pentapetalae</taxon>
        <taxon>rosids</taxon>
        <taxon>fabids</taxon>
        <taxon>Fabales</taxon>
        <taxon>Fabaceae</taxon>
        <taxon>Papilionoideae</taxon>
        <taxon>50 kb inversion clade</taxon>
        <taxon>NPAAA clade</taxon>
        <taxon>Hologalegina</taxon>
        <taxon>IRL clade</taxon>
        <taxon>Trifolieae</taxon>
        <taxon>Trifolium</taxon>
    </lineage>
</organism>
<proteinExistence type="predicted"/>
<protein>
    <submittedName>
        <fullName evidence="1">Uncharacterized protein</fullName>
    </submittedName>
</protein>
<reference evidence="1 2" key="2">
    <citation type="journal article" date="2017" name="Front. Plant Sci.">
        <title>Gene Classification and Mining of Molecular Markers Useful in Red Clover (Trifolium pratense) Breeding.</title>
        <authorList>
            <person name="Istvanek J."/>
            <person name="Dluhosova J."/>
            <person name="Dluhos P."/>
            <person name="Patkova L."/>
            <person name="Nedelnik J."/>
            <person name="Repkova J."/>
        </authorList>
    </citation>
    <scope>NUCLEOTIDE SEQUENCE [LARGE SCALE GENOMIC DNA]</scope>
    <source>
        <strain evidence="2">cv. Tatra</strain>
        <tissue evidence="1">Young leaves</tissue>
    </source>
</reference>
<dbReference type="InterPro" id="IPR052272">
    <property type="entry name" value="GT106_glycosyltransferase"/>
</dbReference>
<gene>
    <name evidence="1" type="ORF">L195_g021308</name>
</gene>
<dbReference type="PANTHER" id="PTHR31933:SF9">
    <property type="entry name" value="O-FUCOSYLTRANSFERASE 2"/>
    <property type="match status" value="1"/>
</dbReference>
<dbReference type="EMBL" id="ASHM01016250">
    <property type="protein sequence ID" value="PNX98068.1"/>
    <property type="molecule type" value="Genomic_DNA"/>
</dbReference>
<comment type="caution">
    <text evidence="1">The sequence shown here is derived from an EMBL/GenBank/DDBJ whole genome shotgun (WGS) entry which is preliminary data.</text>
</comment>
<accession>A0A2K3N4V0</accession>
<evidence type="ECO:0000313" key="1">
    <source>
        <dbReference type="EMBL" id="PNX98068.1"/>
    </source>
</evidence>
<dbReference type="AlphaFoldDB" id="A0A2K3N4V0"/>
<evidence type="ECO:0000313" key="2">
    <source>
        <dbReference type="Proteomes" id="UP000236291"/>
    </source>
</evidence>
<reference evidence="1 2" key="1">
    <citation type="journal article" date="2014" name="Am. J. Bot.">
        <title>Genome assembly and annotation for red clover (Trifolium pratense; Fabaceae).</title>
        <authorList>
            <person name="Istvanek J."/>
            <person name="Jaros M."/>
            <person name="Krenek A."/>
            <person name="Repkova J."/>
        </authorList>
    </citation>
    <scope>NUCLEOTIDE SEQUENCE [LARGE SCALE GENOMIC DNA]</scope>
    <source>
        <strain evidence="2">cv. Tatra</strain>
        <tissue evidence="1">Young leaves</tissue>
    </source>
</reference>
<dbReference type="PANTHER" id="PTHR31933">
    <property type="entry name" value="O-FUCOSYLTRANSFERASE 2-RELATED"/>
    <property type="match status" value="1"/>
</dbReference>
<sequence length="115" mass="13238">MFEVGFWNGVDEQGGGYMFGGRELNRRRGKGRNVDGLRDIYQEEHFINNPTPDIGILFGLGGNRQRYVDMGKEAKPSYYLKHIMPIILKNQVVRFIGFGNRLAFDPIPFELQVNE</sequence>